<evidence type="ECO:0000256" key="1">
    <source>
        <dbReference type="SAM" id="Phobius"/>
    </source>
</evidence>
<accession>A0A0A0EJX4</accession>
<dbReference type="Pfam" id="PF09490">
    <property type="entry name" value="CbtA"/>
    <property type="match status" value="1"/>
</dbReference>
<dbReference type="STRING" id="1461694.ATO9_02780"/>
<dbReference type="Proteomes" id="UP000030004">
    <property type="component" value="Unassembled WGS sequence"/>
</dbReference>
<proteinExistence type="predicted"/>
<dbReference type="OrthoDB" id="9813640at2"/>
<name>A0A0A0EJX4_9RHOB</name>
<dbReference type="InterPro" id="IPR012666">
    <property type="entry name" value="CbtA_put"/>
</dbReference>
<feature type="transmembrane region" description="Helical" evidence="1">
    <location>
        <begin position="200"/>
        <end position="219"/>
    </location>
</feature>
<keyword evidence="1" id="KW-0812">Transmembrane</keyword>
<feature type="transmembrane region" description="Helical" evidence="1">
    <location>
        <begin position="102"/>
        <end position="119"/>
    </location>
</feature>
<dbReference type="NCBIfam" id="TIGR02458">
    <property type="entry name" value="CbtA"/>
    <property type="match status" value="1"/>
</dbReference>
<feature type="transmembrane region" description="Helical" evidence="1">
    <location>
        <begin position="163"/>
        <end position="180"/>
    </location>
</feature>
<reference evidence="2 3" key="1">
    <citation type="journal article" date="2015" name="Antonie Van Leeuwenhoek">
        <title>Pseudooceanicola atlanticus gen. nov. sp. nov., isolated from surface seawater of the Atlantic Ocean and reclassification of Oceanicola batsensis, Oceanicola marinus, Oceanicola nitratireducens, Oceanicola nanhaiensis, Oceanicola antarcticus and Oceanicola flagellatus, as Pseudooceanicola batsensis comb. nov., Pseudooceanicola marinus comb. nov., Pseudooceanicola nitratireducens comb. nov., Pseudooceanicola nanhaiensis comb. nov., Pseudooceanicola antarcticus comb. nov., and Pseudooceanicola flagellatus comb. nov.</title>
        <authorList>
            <person name="Lai Q."/>
            <person name="Li G."/>
            <person name="Liu X."/>
            <person name="Du Y."/>
            <person name="Sun F."/>
            <person name="Shao Z."/>
        </authorList>
    </citation>
    <scope>NUCLEOTIDE SEQUENCE [LARGE SCALE GENOMIC DNA]</scope>
    <source>
        <strain evidence="2 3">22II-s11g</strain>
    </source>
</reference>
<sequence length="225" mass="23283">MFQKLLTSALFAGFAAGLIAALLQLAFVQPSLLRAELFESGTLTHFGSGPTPVPEIPFAIDPVRDALSVLFSALIYTGYAMLLVVAMSVAENRGARIDARTGLIWGVAGFVAVQLAPAFSLPPELPGSAAAEVGARQVWWFVTIAATGAGLALIAFGRSLWPALAGAVLILLPHLVGAPHHASYAGPVPPELAGLFASRALGVGLMAWAILGTIAGYVWSRGEAQ</sequence>
<keyword evidence="1" id="KW-1133">Transmembrane helix</keyword>
<keyword evidence="1" id="KW-0472">Membrane</keyword>
<dbReference type="eggNOG" id="COG5446">
    <property type="taxonomic scope" value="Bacteria"/>
</dbReference>
<dbReference type="EMBL" id="AQQX01000001">
    <property type="protein sequence ID" value="KGM50433.1"/>
    <property type="molecule type" value="Genomic_DNA"/>
</dbReference>
<protein>
    <submittedName>
        <fullName evidence="2">Cobalt transporter</fullName>
    </submittedName>
</protein>
<evidence type="ECO:0000313" key="2">
    <source>
        <dbReference type="EMBL" id="KGM50433.1"/>
    </source>
</evidence>
<keyword evidence="3" id="KW-1185">Reference proteome</keyword>
<dbReference type="RefSeq" id="WP_043744674.1">
    <property type="nucleotide sequence ID" value="NZ_AQQX01000001.1"/>
</dbReference>
<feature type="transmembrane region" description="Helical" evidence="1">
    <location>
        <begin position="139"/>
        <end position="156"/>
    </location>
</feature>
<feature type="transmembrane region" description="Helical" evidence="1">
    <location>
        <begin position="67"/>
        <end position="90"/>
    </location>
</feature>
<dbReference type="AlphaFoldDB" id="A0A0A0EJX4"/>
<evidence type="ECO:0000313" key="3">
    <source>
        <dbReference type="Proteomes" id="UP000030004"/>
    </source>
</evidence>
<comment type="caution">
    <text evidence="2">The sequence shown here is derived from an EMBL/GenBank/DDBJ whole genome shotgun (WGS) entry which is preliminary data.</text>
</comment>
<organism evidence="2 3">
    <name type="scientific">Pseudooceanicola atlanticus</name>
    <dbReference type="NCBI Taxonomy" id="1461694"/>
    <lineage>
        <taxon>Bacteria</taxon>
        <taxon>Pseudomonadati</taxon>
        <taxon>Pseudomonadota</taxon>
        <taxon>Alphaproteobacteria</taxon>
        <taxon>Rhodobacterales</taxon>
        <taxon>Paracoccaceae</taxon>
        <taxon>Pseudooceanicola</taxon>
    </lineage>
</organism>
<gene>
    <name evidence="2" type="ORF">ATO9_02780</name>
</gene>